<evidence type="ECO:0000313" key="1">
    <source>
        <dbReference type="EMBL" id="KAK5579528.1"/>
    </source>
</evidence>
<dbReference type="AlphaFoldDB" id="A0AAN7UDW6"/>
<dbReference type="EMBL" id="JAVFKY010000003">
    <property type="protein sequence ID" value="KAK5579528.1"/>
    <property type="molecule type" value="Genomic_DNA"/>
</dbReference>
<accession>A0AAN7UDW6</accession>
<organism evidence="1 2">
    <name type="scientific">Dictyostelium firmibasis</name>
    <dbReference type="NCBI Taxonomy" id="79012"/>
    <lineage>
        <taxon>Eukaryota</taxon>
        <taxon>Amoebozoa</taxon>
        <taxon>Evosea</taxon>
        <taxon>Eumycetozoa</taxon>
        <taxon>Dictyostelia</taxon>
        <taxon>Dictyosteliales</taxon>
        <taxon>Dictyosteliaceae</taxon>
        <taxon>Dictyostelium</taxon>
    </lineage>
</organism>
<gene>
    <name evidence="1" type="ORF">RB653_009212</name>
</gene>
<sequence length="135" mass="14914">MQQLFGLEGSICAGFNNAQFTPITPETTLSASVLNPIYSFVPTQSSSIWCKINPLQIYIEASSGTSIINTSTNATNYIINLIIQTNNKYLYSLSSQYSQSIGIAVQNITFTTNDTNTHTYQFVSTCNDFKIDNLN</sequence>
<dbReference type="Proteomes" id="UP001344447">
    <property type="component" value="Unassembled WGS sequence"/>
</dbReference>
<protein>
    <submittedName>
        <fullName evidence="1">Uncharacterized protein</fullName>
    </submittedName>
</protein>
<reference evidence="1 2" key="1">
    <citation type="submission" date="2023-11" db="EMBL/GenBank/DDBJ databases">
        <title>Dfirmibasis_genome.</title>
        <authorList>
            <person name="Edelbroek B."/>
            <person name="Kjellin J."/>
            <person name="Jerlstrom-Hultqvist J."/>
            <person name="Soderbom F."/>
        </authorList>
    </citation>
    <scope>NUCLEOTIDE SEQUENCE [LARGE SCALE GENOMIC DNA]</scope>
    <source>
        <strain evidence="1 2">TNS-C-14</strain>
    </source>
</reference>
<comment type="caution">
    <text evidence="1">The sequence shown here is derived from an EMBL/GenBank/DDBJ whole genome shotgun (WGS) entry which is preliminary data.</text>
</comment>
<evidence type="ECO:0000313" key="2">
    <source>
        <dbReference type="Proteomes" id="UP001344447"/>
    </source>
</evidence>
<name>A0AAN7UDW6_9MYCE</name>
<proteinExistence type="predicted"/>
<keyword evidence="2" id="KW-1185">Reference proteome</keyword>